<evidence type="ECO:0000313" key="1">
    <source>
        <dbReference type="EMBL" id="KKM72267.1"/>
    </source>
</evidence>
<accession>A0A0F9MSU2</accession>
<feature type="non-terminal residue" evidence="1">
    <location>
        <position position="106"/>
    </location>
</feature>
<protein>
    <submittedName>
        <fullName evidence="1">Uncharacterized protein</fullName>
    </submittedName>
</protein>
<dbReference type="AlphaFoldDB" id="A0A0F9MSU2"/>
<sequence length="106" mass="10732">MAQQSKWKRKWADRRNAAGFAAACARLALPFYDGDRRSDLVAAIEIAEKYAAGEKISTDTAAAYAVAYAYASGGAAAAAAYAATAAAAYADADAAAAAADGDDADD</sequence>
<comment type="caution">
    <text evidence="1">The sequence shown here is derived from an EMBL/GenBank/DDBJ whole genome shotgun (WGS) entry which is preliminary data.</text>
</comment>
<gene>
    <name evidence="1" type="ORF">LCGC14_1422150</name>
</gene>
<reference evidence="1" key="1">
    <citation type="journal article" date="2015" name="Nature">
        <title>Complex archaea that bridge the gap between prokaryotes and eukaryotes.</title>
        <authorList>
            <person name="Spang A."/>
            <person name="Saw J.H."/>
            <person name="Jorgensen S.L."/>
            <person name="Zaremba-Niedzwiedzka K."/>
            <person name="Martijn J."/>
            <person name="Lind A.E."/>
            <person name="van Eijk R."/>
            <person name="Schleper C."/>
            <person name="Guy L."/>
            <person name="Ettema T.J."/>
        </authorList>
    </citation>
    <scope>NUCLEOTIDE SEQUENCE</scope>
</reference>
<dbReference type="EMBL" id="LAZR01009501">
    <property type="protein sequence ID" value="KKM72267.1"/>
    <property type="molecule type" value="Genomic_DNA"/>
</dbReference>
<name>A0A0F9MSU2_9ZZZZ</name>
<organism evidence="1">
    <name type="scientific">marine sediment metagenome</name>
    <dbReference type="NCBI Taxonomy" id="412755"/>
    <lineage>
        <taxon>unclassified sequences</taxon>
        <taxon>metagenomes</taxon>
        <taxon>ecological metagenomes</taxon>
    </lineage>
</organism>
<proteinExistence type="predicted"/>